<accession>A0A7S9NFJ1</accession>
<dbReference type="Proteomes" id="UP000594630">
    <property type="component" value="Chromosome"/>
</dbReference>
<protein>
    <submittedName>
        <fullName evidence="2">Uncharacterized protein</fullName>
    </submittedName>
</protein>
<reference evidence="2 3" key="1">
    <citation type="journal article" date="2018" name="Emerg. Microbes Infect.">
        <title>Genomic analysis of oral Campylobacter concisus strains identified a potential bacterial molecular marker associated with active Crohn's disease.</title>
        <authorList>
            <person name="Liu F."/>
            <person name="Ma R."/>
            <person name="Tay C.Y.A."/>
            <person name="Octavia S."/>
            <person name="Lan R."/>
            <person name="Chung H.K.L."/>
            <person name="Riordan S.M."/>
            <person name="Grimm M.C."/>
            <person name="Leong R.W."/>
            <person name="Tanaka M.M."/>
            <person name="Connor S."/>
            <person name="Zhang L."/>
        </authorList>
    </citation>
    <scope>NUCLEOTIDE SEQUENCE [LARGE SCALE GENOMIC DNA]</scope>
    <source>
        <strain evidence="2 3">P10CDO-S2</strain>
    </source>
</reference>
<gene>
    <name evidence="2" type="ORF">CVT06_06895</name>
</gene>
<proteinExistence type="predicted"/>
<dbReference type="RefSeq" id="WP_196380737.1">
    <property type="nucleotide sequence ID" value="NZ_CP049274.1"/>
</dbReference>
<feature type="transmembrane region" description="Helical" evidence="1">
    <location>
        <begin position="50"/>
        <end position="70"/>
    </location>
</feature>
<name>A0A7S9NFJ1_9BACT</name>
<dbReference type="AlphaFoldDB" id="A0A7S9NFJ1"/>
<keyword evidence="1" id="KW-0472">Membrane</keyword>
<keyword evidence="1" id="KW-1133">Transmembrane helix</keyword>
<sequence>MKTNLFLWLTMILTKNIYKASFFRAFDRCFTSGWLTSGSRFLFFLSQQKAVFMGLGVLLAHNLAIFAPILV</sequence>
<evidence type="ECO:0000256" key="1">
    <source>
        <dbReference type="SAM" id="Phobius"/>
    </source>
</evidence>
<keyword evidence="1" id="KW-0812">Transmembrane</keyword>
<organism evidence="2 3">
    <name type="scientific">Campylobacter concisus</name>
    <dbReference type="NCBI Taxonomy" id="199"/>
    <lineage>
        <taxon>Bacteria</taxon>
        <taxon>Pseudomonadati</taxon>
        <taxon>Campylobacterota</taxon>
        <taxon>Epsilonproteobacteria</taxon>
        <taxon>Campylobacterales</taxon>
        <taxon>Campylobacteraceae</taxon>
        <taxon>Campylobacter</taxon>
    </lineage>
</organism>
<dbReference type="EMBL" id="CP049274">
    <property type="protein sequence ID" value="QPH84815.1"/>
    <property type="molecule type" value="Genomic_DNA"/>
</dbReference>
<evidence type="ECO:0000313" key="3">
    <source>
        <dbReference type="Proteomes" id="UP000594630"/>
    </source>
</evidence>
<evidence type="ECO:0000313" key="2">
    <source>
        <dbReference type="EMBL" id="QPH84815.1"/>
    </source>
</evidence>